<feature type="region of interest" description="Disordered" evidence="1">
    <location>
        <begin position="34"/>
        <end position="66"/>
    </location>
</feature>
<name>A0A6C0K4P4_9ZZZZ</name>
<organism evidence="2">
    <name type="scientific">viral metagenome</name>
    <dbReference type="NCBI Taxonomy" id="1070528"/>
    <lineage>
        <taxon>unclassified sequences</taxon>
        <taxon>metagenomes</taxon>
        <taxon>organismal metagenomes</taxon>
    </lineage>
</organism>
<accession>A0A6C0K4P4</accession>
<evidence type="ECO:0000313" key="2">
    <source>
        <dbReference type="EMBL" id="QHU13032.1"/>
    </source>
</evidence>
<dbReference type="EMBL" id="MN740813">
    <property type="protein sequence ID" value="QHU13032.1"/>
    <property type="molecule type" value="Genomic_DNA"/>
</dbReference>
<protein>
    <submittedName>
        <fullName evidence="2">Uncharacterized protein</fullName>
    </submittedName>
</protein>
<feature type="compositionally biased region" description="Basic residues" evidence="1">
    <location>
        <begin position="40"/>
        <end position="66"/>
    </location>
</feature>
<evidence type="ECO:0000256" key="1">
    <source>
        <dbReference type="SAM" id="MobiDB-lite"/>
    </source>
</evidence>
<proteinExistence type="predicted"/>
<sequence>MPANPSEYEFTVIPDKDLKKFEQSIEKYLKDIAAREKAKQNKPKAKHGGRRTHRKRPAKRTRRSRS</sequence>
<reference evidence="2" key="1">
    <citation type="journal article" date="2020" name="Nature">
        <title>Giant virus diversity and host interactions through global metagenomics.</title>
        <authorList>
            <person name="Schulz F."/>
            <person name="Roux S."/>
            <person name="Paez-Espino D."/>
            <person name="Jungbluth S."/>
            <person name="Walsh D.A."/>
            <person name="Denef V.J."/>
            <person name="McMahon K.D."/>
            <person name="Konstantinidis K.T."/>
            <person name="Eloe-Fadrosh E.A."/>
            <person name="Kyrpides N.C."/>
            <person name="Woyke T."/>
        </authorList>
    </citation>
    <scope>NUCLEOTIDE SEQUENCE</scope>
    <source>
        <strain evidence="2">GVMAG-S-1101176-114</strain>
    </source>
</reference>
<dbReference type="AlphaFoldDB" id="A0A6C0K4P4"/>